<proteinExistence type="predicted"/>
<evidence type="ECO:0008006" key="3">
    <source>
        <dbReference type="Google" id="ProtNLM"/>
    </source>
</evidence>
<dbReference type="EMBL" id="SGPL01000043">
    <property type="protein sequence ID" value="THH19501.1"/>
    <property type="molecule type" value="Genomic_DNA"/>
</dbReference>
<evidence type="ECO:0000313" key="2">
    <source>
        <dbReference type="Proteomes" id="UP000310158"/>
    </source>
</evidence>
<name>A0A4S4M5C2_9AGAM</name>
<dbReference type="Proteomes" id="UP000310158">
    <property type="component" value="Unassembled WGS sequence"/>
</dbReference>
<accession>A0A4S4M5C2</accession>
<keyword evidence="2" id="KW-1185">Reference proteome</keyword>
<evidence type="ECO:0000313" key="1">
    <source>
        <dbReference type="EMBL" id="THH19501.1"/>
    </source>
</evidence>
<organism evidence="1 2">
    <name type="scientific">Bondarzewia mesenterica</name>
    <dbReference type="NCBI Taxonomy" id="1095465"/>
    <lineage>
        <taxon>Eukaryota</taxon>
        <taxon>Fungi</taxon>
        <taxon>Dikarya</taxon>
        <taxon>Basidiomycota</taxon>
        <taxon>Agaricomycotina</taxon>
        <taxon>Agaricomycetes</taxon>
        <taxon>Russulales</taxon>
        <taxon>Bondarzewiaceae</taxon>
        <taxon>Bondarzewia</taxon>
    </lineage>
</organism>
<protein>
    <recommendedName>
        <fullName evidence="3">F-box domain-containing protein</fullName>
    </recommendedName>
</protein>
<dbReference type="AlphaFoldDB" id="A0A4S4M5C2"/>
<dbReference type="OrthoDB" id="3188866at2759"/>
<comment type="caution">
    <text evidence="1">The sequence shown here is derived from an EMBL/GenBank/DDBJ whole genome shotgun (WGS) entry which is preliminary data.</text>
</comment>
<reference evidence="1 2" key="1">
    <citation type="submission" date="2019-02" db="EMBL/GenBank/DDBJ databases">
        <title>Genome sequencing of the rare red list fungi Bondarzewia mesenterica.</title>
        <authorList>
            <person name="Buettner E."/>
            <person name="Kellner H."/>
        </authorList>
    </citation>
    <scope>NUCLEOTIDE SEQUENCE [LARGE SCALE GENOMIC DNA]</scope>
    <source>
        <strain evidence="1 2">DSM 108281</strain>
    </source>
</reference>
<gene>
    <name evidence="1" type="ORF">EW146_g1676</name>
</gene>
<sequence>MQDTLAAGIIERALVFALYPSICYAFQLMELTLEAYALITSYVGSRSDLSTLCRVSKGFRIAAERALYNTLQMTNPNSSIYLCTLLAGQPRLSPFVVALTIFTQDVNGNTDPESSSLPPHYWESVARALRKLRRLRFLDIHIDNGSSPSNSWVLNGCTFQLQSFHCDFIWDANLVAFLSTQTDLTDLSIADFNDDTPANLSLTARSLRQAESLPKLSFIECTFTEAIGILAPGRPITHVKSCFSRADLNARRAEMAIFLSNLRLSTASLRSINVADSSYTEEFSLDFLSSLVDAMSPHPKLCYLGTVVLPVDGRERLKFYGQLRRLRALECVELEVSDWVPPPLMPLAQRALASELHLYCPSITTVIFMYEFEPMVMRAVNGLWRVADEEFNPDTLWRDT</sequence>